<dbReference type="AlphaFoldDB" id="A0A9W4E1D5"/>
<sequence length="101" mass="11738">MCPAGGGLPSPERVAVRWRLRPLLPPRLRPLGRPRLWVELTFSVALYLVYRQIRLDVPDHRGAAMHRAAQIWNTERRLHLDPELAVNHAFNHVTWPATRPR</sequence>
<name>A0A9W4E1D5_9ACTN</name>
<dbReference type="Proteomes" id="UP001153328">
    <property type="component" value="Unassembled WGS sequence"/>
</dbReference>
<protein>
    <submittedName>
        <fullName evidence="1">Uncharacterized protein</fullName>
    </submittedName>
</protein>
<reference evidence="1" key="1">
    <citation type="submission" date="2021-06" db="EMBL/GenBank/DDBJ databases">
        <authorList>
            <person name="Arsene-Ploetze F."/>
        </authorList>
    </citation>
    <scope>NUCLEOTIDE SEQUENCE</scope>
    <source>
        <strain evidence="1">SBRY1</strain>
    </source>
</reference>
<keyword evidence="2" id="KW-1185">Reference proteome</keyword>
<comment type="caution">
    <text evidence="1">The sequence shown here is derived from an EMBL/GenBank/DDBJ whole genome shotgun (WGS) entry which is preliminary data.</text>
</comment>
<organism evidence="1 2">
    <name type="scientific">Actinacidiphila bryophytorum</name>
    <dbReference type="NCBI Taxonomy" id="1436133"/>
    <lineage>
        <taxon>Bacteria</taxon>
        <taxon>Bacillati</taxon>
        <taxon>Actinomycetota</taxon>
        <taxon>Actinomycetes</taxon>
        <taxon>Kitasatosporales</taxon>
        <taxon>Streptomycetaceae</taxon>
        <taxon>Actinacidiphila</taxon>
    </lineage>
</organism>
<gene>
    <name evidence="1" type="ORF">SBRY_10992</name>
</gene>
<evidence type="ECO:0000313" key="2">
    <source>
        <dbReference type="Proteomes" id="UP001153328"/>
    </source>
</evidence>
<proteinExistence type="predicted"/>
<accession>A0A9W4E1D5</accession>
<evidence type="ECO:0000313" key="1">
    <source>
        <dbReference type="EMBL" id="CAG7606984.1"/>
    </source>
</evidence>
<dbReference type="EMBL" id="CAJVAX010000001">
    <property type="protein sequence ID" value="CAG7606984.1"/>
    <property type="molecule type" value="Genomic_DNA"/>
</dbReference>